<dbReference type="Proteomes" id="UP000789920">
    <property type="component" value="Unassembled WGS sequence"/>
</dbReference>
<dbReference type="EMBL" id="CAJVQC010068663">
    <property type="protein sequence ID" value="CAG8808276.1"/>
    <property type="molecule type" value="Genomic_DNA"/>
</dbReference>
<accession>A0ACA9RTI3</accession>
<organism evidence="1 2">
    <name type="scientific">Racocetra persica</name>
    <dbReference type="NCBI Taxonomy" id="160502"/>
    <lineage>
        <taxon>Eukaryota</taxon>
        <taxon>Fungi</taxon>
        <taxon>Fungi incertae sedis</taxon>
        <taxon>Mucoromycota</taxon>
        <taxon>Glomeromycotina</taxon>
        <taxon>Glomeromycetes</taxon>
        <taxon>Diversisporales</taxon>
        <taxon>Gigasporaceae</taxon>
        <taxon>Racocetra</taxon>
    </lineage>
</organism>
<feature type="non-terminal residue" evidence="1">
    <location>
        <position position="1"/>
    </location>
</feature>
<evidence type="ECO:0000313" key="1">
    <source>
        <dbReference type="EMBL" id="CAG8808276.1"/>
    </source>
</evidence>
<name>A0ACA9RTI3_9GLOM</name>
<protein>
    <submittedName>
        <fullName evidence="1">21658_t:CDS:1</fullName>
    </submittedName>
</protein>
<proteinExistence type="predicted"/>
<gene>
    <name evidence="1" type="ORF">RPERSI_LOCUS22584</name>
</gene>
<feature type="non-terminal residue" evidence="1">
    <location>
        <position position="41"/>
    </location>
</feature>
<reference evidence="1" key="1">
    <citation type="submission" date="2021-06" db="EMBL/GenBank/DDBJ databases">
        <authorList>
            <person name="Kallberg Y."/>
            <person name="Tangrot J."/>
            <person name="Rosling A."/>
        </authorList>
    </citation>
    <scope>NUCLEOTIDE SEQUENCE</scope>
    <source>
        <strain evidence="1">MA461A</strain>
    </source>
</reference>
<sequence length="41" mass="4471">SLALVFTYSQESSALTIYVPIASKTFSVSISMYIVLRSLAL</sequence>
<evidence type="ECO:0000313" key="2">
    <source>
        <dbReference type="Proteomes" id="UP000789920"/>
    </source>
</evidence>
<comment type="caution">
    <text evidence="1">The sequence shown here is derived from an EMBL/GenBank/DDBJ whole genome shotgun (WGS) entry which is preliminary data.</text>
</comment>
<keyword evidence="2" id="KW-1185">Reference proteome</keyword>